<dbReference type="PANTHER" id="PTHR45947">
    <property type="entry name" value="SULFOQUINOVOSYL TRANSFERASE SQD2"/>
    <property type="match status" value="1"/>
</dbReference>
<dbReference type="EMBL" id="PVBS01000001">
    <property type="protein sequence ID" value="PRD56245.1"/>
    <property type="molecule type" value="Genomic_DNA"/>
</dbReference>
<dbReference type="InterPro" id="IPR050194">
    <property type="entry name" value="Glycosyltransferase_grp1"/>
</dbReference>
<keyword evidence="3" id="KW-0808">Transferase</keyword>
<evidence type="ECO:0000313" key="4">
    <source>
        <dbReference type="Proteomes" id="UP000238642"/>
    </source>
</evidence>
<dbReference type="Pfam" id="PF00534">
    <property type="entry name" value="Glycos_transf_1"/>
    <property type="match status" value="1"/>
</dbReference>
<evidence type="ECO:0000313" key="3">
    <source>
        <dbReference type="EMBL" id="PRD56245.1"/>
    </source>
</evidence>
<feature type="domain" description="Glycosyltransferase subfamily 4-like N-terminal" evidence="2">
    <location>
        <begin position="16"/>
        <end position="188"/>
    </location>
</feature>
<accession>A0A2S9JSG7</accession>
<comment type="caution">
    <text evidence="3">The sequence shown here is derived from an EMBL/GenBank/DDBJ whole genome shotgun (WGS) entry which is preliminary data.</text>
</comment>
<proteinExistence type="predicted"/>
<dbReference type="OrthoDB" id="596635at2"/>
<dbReference type="SUPFAM" id="SSF53756">
    <property type="entry name" value="UDP-Glycosyltransferase/glycogen phosphorylase"/>
    <property type="match status" value="1"/>
</dbReference>
<dbReference type="AlphaFoldDB" id="A0A2S9JSG7"/>
<name>A0A2S9JSG7_9SPHI</name>
<feature type="domain" description="Glycosyl transferase family 1" evidence="1">
    <location>
        <begin position="206"/>
        <end position="347"/>
    </location>
</feature>
<reference evidence="3 4" key="1">
    <citation type="submission" date="2018-02" db="EMBL/GenBank/DDBJ databases">
        <title>The draft genome of Sphingobacterium gobiense H7.</title>
        <authorList>
            <person name="Li L."/>
            <person name="Liu L."/>
            <person name="Zhang X."/>
            <person name="Wang T."/>
            <person name="Liang L."/>
        </authorList>
    </citation>
    <scope>NUCLEOTIDE SEQUENCE [LARGE SCALE GENOMIC DNA]</scope>
    <source>
        <strain evidence="3 4">ACCC 05757</strain>
    </source>
</reference>
<dbReference type="Pfam" id="PF13439">
    <property type="entry name" value="Glyco_transf_4"/>
    <property type="match status" value="1"/>
</dbReference>
<dbReference type="RefSeq" id="WP_105722862.1">
    <property type="nucleotide sequence ID" value="NZ_PVBS01000001.1"/>
</dbReference>
<dbReference type="PANTHER" id="PTHR45947:SF3">
    <property type="entry name" value="SULFOQUINOVOSYL TRANSFERASE SQD2"/>
    <property type="match status" value="1"/>
</dbReference>
<organism evidence="3 4">
    <name type="scientific">Sphingobacterium gobiense</name>
    <dbReference type="NCBI Taxonomy" id="1382456"/>
    <lineage>
        <taxon>Bacteria</taxon>
        <taxon>Pseudomonadati</taxon>
        <taxon>Bacteroidota</taxon>
        <taxon>Sphingobacteriia</taxon>
        <taxon>Sphingobacteriales</taxon>
        <taxon>Sphingobacteriaceae</taxon>
        <taxon>Sphingobacterium</taxon>
    </lineage>
</organism>
<dbReference type="GO" id="GO:0016757">
    <property type="term" value="F:glycosyltransferase activity"/>
    <property type="evidence" value="ECO:0007669"/>
    <property type="project" value="InterPro"/>
</dbReference>
<keyword evidence="4" id="KW-1185">Reference proteome</keyword>
<dbReference type="InterPro" id="IPR001296">
    <property type="entry name" value="Glyco_trans_1"/>
</dbReference>
<dbReference type="CDD" id="cd03814">
    <property type="entry name" value="GT4-like"/>
    <property type="match status" value="1"/>
</dbReference>
<dbReference type="Gene3D" id="3.40.50.2000">
    <property type="entry name" value="Glycogen Phosphorylase B"/>
    <property type="match status" value="2"/>
</dbReference>
<dbReference type="InterPro" id="IPR028098">
    <property type="entry name" value="Glyco_trans_4-like_N"/>
</dbReference>
<dbReference type="Proteomes" id="UP000238642">
    <property type="component" value="Unassembled WGS sequence"/>
</dbReference>
<protein>
    <submittedName>
        <fullName evidence="3">Alpha-D-mannose-alpha,1-6-phosphatidyl myo-inositol monomannoside transferase</fullName>
    </submittedName>
</protein>
<evidence type="ECO:0000259" key="2">
    <source>
        <dbReference type="Pfam" id="PF13439"/>
    </source>
</evidence>
<sequence length="391" mass="44789">MIRVAFFAEILFEEYDGAARTMFQIINRIDPNRFSFFFIYGKGPERIDGHDSIRIPTLNTGLNKDYSVSLPALVKGQVKQELDAFQPHVIHIATPSFLGFFALRYAQSRNIPVISLYHTNFLSYIPYYFRKVPTLIKPVQRWMRSATRRFYNHCDVVYVPSCAMRRQLENLGVGKQKMVLWQRGIDLELFNPRKRDVAYMRELTGNENPNILFASRLVWEKNIQTLIDIYKRLQETQLSHNFIIVGDGPAGEEMKRQMPAAIFMGKLPHSELAKLYASSDIFVFPSISETYGNVVIEAMASGLPCIIGDGGGSADLIRHGQTGYKCLPKSAGDYLIYIRMLLSDSTLHKFICDTGLNYAQKLNWKNLTDRYFDEVTRLGMEPNEGMVWAAC</sequence>
<gene>
    <name evidence="3" type="ORF">C5749_02975</name>
</gene>
<evidence type="ECO:0000259" key="1">
    <source>
        <dbReference type="Pfam" id="PF00534"/>
    </source>
</evidence>